<feature type="region of interest" description="Disordered" evidence="6">
    <location>
        <begin position="51"/>
        <end position="173"/>
    </location>
</feature>
<evidence type="ECO:0000256" key="6">
    <source>
        <dbReference type="SAM" id="MobiDB-lite"/>
    </source>
</evidence>
<dbReference type="Proteomes" id="UP000515121">
    <property type="component" value="Unplaced"/>
</dbReference>
<accession>A0A6P6AX03</accession>
<name>A0A6P6AX03_DURZI</name>
<evidence type="ECO:0000313" key="8">
    <source>
        <dbReference type="Proteomes" id="UP000515121"/>
    </source>
</evidence>
<dbReference type="Pfam" id="PF03479">
    <property type="entry name" value="PCC"/>
    <property type="match status" value="1"/>
</dbReference>
<evidence type="ECO:0000256" key="3">
    <source>
        <dbReference type="ARBA" id="ARBA00023163"/>
    </source>
</evidence>
<proteinExistence type="predicted"/>
<evidence type="ECO:0000256" key="5">
    <source>
        <dbReference type="RuleBase" id="RU367031"/>
    </source>
</evidence>
<dbReference type="CDD" id="cd11378">
    <property type="entry name" value="DUF296"/>
    <property type="match status" value="1"/>
</dbReference>
<dbReference type="GO" id="GO:0003680">
    <property type="term" value="F:minor groove of adenine-thymine-rich DNA binding"/>
    <property type="evidence" value="ECO:0007669"/>
    <property type="project" value="UniProtKB-UniRule"/>
</dbReference>
<dbReference type="PANTHER" id="PTHR31500:SF57">
    <property type="entry name" value="AT-HOOK MOTIF NUCLEAR-LOCALIZED PROTEIN 10"/>
    <property type="match status" value="1"/>
</dbReference>
<feature type="region of interest" description="Disordered" evidence="6">
    <location>
        <begin position="1"/>
        <end position="26"/>
    </location>
</feature>
<organism evidence="8 9">
    <name type="scientific">Durio zibethinus</name>
    <name type="common">Durian</name>
    <dbReference type="NCBI Taxonomy" id="66656"/>
    <lineage>
        <taxon>Eukaryota</taxon>
        <taxon>Viridiplantae</taxon>
        <taxon>Streptophyta</taxon>
        <taxon>Embryophyta</taxon>
        <taxon>Tracheophyta</taxon>
        <taxon>Spermatophyta</taxon>
        <taxon>Magnoliopsida</taxon>
        <taxon>eudicotyledons</taxon>
        <taxon>Gunneridae</taxon>
        <taxon>Pentapetalae</taxon>
        <taxon>rosids</taxon>
        <taxon>malvids</taxon>
        <taxon>Malvales</taxon>
        <taxon>Malvaceae</taxon>
        <taxon>Helicteroideae</taxon>
        <taxon>Durio</taxon>
    </lineage>
</organism>
<feature type="compositionally biased region" description="Low complexity" evidence="6">
    <location>
        <begin position="143"/>
        <end position="152"/>
    </location>
</feature>
<dbReference type="GeneID" id="111312938"/>
<gene>
    <name evidence="9" type="primary">LOC111312938</name>
</gene>
<keyword evidence="8" id="KW-1185">Reference proteome</keyword>
<evidence type="ECO:0000256" key="1">
    <source>
        <dbReference type="ARBA" id="ARBA00023015"/>
    </source>
</evidence>
<keyword evidence="3 5" id="KW-0804">Transcription</keyword>
<feature type="domain" description="PPC" evidence="7">
    <location>
        <begin position="158"/>
        <end position="303"/>
    </location>
</feature>
<keyword evidence="2 5" id="KW-0238">DNA-binding</keyword>
<comment type="subcellular location">
    <subcellularLocation>
        <location evidence="5">Nucleus</location>
    </subcellularLocation>
</comment>
<dbReference type="InterPro" id="IPR005175">
    <property type="entry name" value="PPC_dom"/>
</dbReference>
<dbReference type="InterPro" id="IPR039605">
    <property type="entry name" value="AHL"/>
</dbReference>
<evidence type="ECO:0000256" key="4">
    <source>
        <dbReference type="ARBA" id="ARBA00023242"/>
    </source>
</evidence>
<dbReference type="OrthoDB" id="1750003at2759"/>
<dbReference type="AlphaFoldDB" id="A0A6P6AX03"/>
<reference evidence="9" key="1">
    <citation type="submission" date="2025-08" db="UniProtKB">
        <authorList>
            <consortium name="RefSeq"/>
        </authorList>
    </citation>
    <scope>IDENTIFICATION</scope>
    <source>
        <tissue evidence="9">Fruit stalk</tissue>
    </source>
</reference>
<comment type="domain">
    <text evidence="5">The PPC domain mediates interactions between AHL proteins.</text>
</comment>
<dbReference type="SUPFAM" id="SSF117856">
    <property type="entry name" value="AF0104/ALDC/Ptd012-like"/>
    <property type="match status" value="1"/>
</dbReference>
<dbReference type="PROSITE" id="PS51742">
    <property type="entry name" value="PPC"/>
    <property type="match status" value="1"/>
</dbReference>
<evidence type="ECO:0000259" key="7">
    <source>
        <dbReference type="PROSITE" id="PS51742"/>
    </source>
</evidence>
<sequence>MSGSEAGVMTSREPYSLGMQRKSPVASRPMIQNIRLAFSADGTAVYKPITSSSPTYQRTSCGGGAEGFAGGPTVTQGQGHAVNMSTGNKPLKRKRGRPRNYGPDGTMPLALIPAPSSASVAQSNTNSGGGGGGFPSSPPPPSGGSAFSPTSAKKAMGRPPGSEKKHQLEALGSPGVGFTPHVITVKVGEHFPRTVCILSANGAISNVTLCQPAASGGTVTYEGRFEILSLSGSFLLSENGGQRSRTGGLSVSFSDPDGCVLGGGVAGLLMAASPVQFQSFQNLAVYKEESEAPLLGSKSLSEFNISEK</sequence>
<dbReference type="Gene3D" id="3.30.1330.80">
    <property type="entry name" value="Hypothetical protein, similar to alpha- acetolactate decarboxylase, domain 2"/>
    <property type="match status" value="1"/>
</dbReference>
<evidence type="ECO:0000313" key="9">
    <source>
        <dbReference type="RefSeq" id="XP_022769447.1"/>
    </source>
</evidence>
<protein>
    <recommendedName>
        <fullName evidence="5">AT-hook motif nuclear-localized protein</fullName>
    </recommendedName>
</protein>
<comment type="function">
    <text evidence="5">Transcription factor that specifically binds AT-rich DNA sequences related to the nuclear matrix attachment regions (MARs).</text>
</comment>
<keyword evidence="4 5" id="KW-0539">Nucleus</keyword>
<dbReference type="RefSeq" id="XP_022769447.1">
    <property type="nucleotide sequence ID" value="XM_022913712.1"/>
</dbReference>
<feature type="compositionally biased region" description="Polar residues" evidence="6">
    <location>
        <begin position="73"/>
        <end position="88"/>
    </location>
</feature>
<dbReference type="GO" id="GO:0005634">
    <property type="term" value="C:nucleus"/>
    <property type="evidence" value="ECO:0007669"/>
    <property type="project" value="UniProtKB-SubCell"/>
</dbReference>
<dbReference type="KEGG" id="dzi:111312938"/>
<keyword evidence="1 5" id="KW-0805">Transcription regulation</keyword>
<dbReference type="PANTHER" id="PTHR31500">
    <property type="entry name" value="AT-HOOK MOTIF NUCLEAR-LOCALIZED PROTEIN 9"/>
    <property type="match status" value="1"/>
</dbReference>
<feature type="compositionally biased region" description="Polar residues" evidence="6">
    <location>
        <begin position="51"/>
        <end position="60"/>
    </location>
</feature>
<feature type="compositionally biased region" description="Gly residues" evidence="6">
    <location>
        <begin position="61"/>
        <end position="70"/>
    </location>
</feature>
<evidence type="ECO:0000256" key="2">
    <source>
        <dbReference type="ARBA" id="ARBA00023125"/>
    </source>
</evidence>